<dbReference type="Proteomes" id="UP000054279">
    <property type="component" value="Unassembled WGS sequence"/>
</dbReference>
<reference evidence="1 2" key="1">
    <citation type="submission" date="2014-06" db="EMBL/GenBank/DDBJ databases">
        <title>Evolutionary Origins and Diversification of the Mycorrhizal Mutualists.</title>
        <authorList>
            <consortium name="DOE Joint Genome Institute"/>
            <consortium name="Mycorrhizal Genomics Consortium"/>
            <person name="Kohler A."/>
            <person name="Kuo A."/>
            <person name="Nagy L.G."/>
            <person name="Floudas D."/>
            <person name="Copeland A."/>
            <person name="Barry K.W."/>
            <person name="Cichocki N."/>
            <person name="Veneault-Fourrey C."/>
            <person name="LaButti K."/>
            <person name="Lindquist E.A."/>
            <person name="Lipzen A."/>
            <person name="Lundell T."/>
            <person name="Morin E."/>
            <person name="Murat C."/>
            <person name="Riley R."/>
            <person name="Ohm R."/>
            <person name="Sun H."/>
            <person name="Tunlid A."/>
            <person name="Henrissat B."/>
            <person name="Grigoriev I.V."/>
            <person name="Hibbett D.S."/>
            <person name="Martin F."/>
        </authorList>
    </citation>
    <scope>NUCLEOTIDE SEQUENCE [LARGE SCALE GENOMIC DNA]</scope>
    <source>
        <strain evidence="1 2">SS14</strain>
    </source>
</reference>
<sequence length="58" mass="6526">MACLNLPLDICFKAENMYIAGIIPGPEEPHKTALNHYLRPLIDDLVVSYTKGVYFSKT</sequence>
<gene>
    <name evidence="1" type="ORF">M422DRAFT_85357</name>
</gene>
<dbReference type="InterPro" id="IPR004242">
    <property type="entry name" value="Transposase_21"/>
</dbReference>
<evidence type="ECO:0000313" key="2">
    <source>
        <dbReference type="Proteomes" id="UP000054279"/>
    </source>
</evidence>
<dbReference type="Pfam" id="PF02992">
    <property type="entry name" value="Transposase_21"/>
    <property type="match status" value="1"/>
</dbReference>
<feature type="non-terminal residue" evidence="1">
    <location>
        <position position="58"/>
    </location>
</feature>
<accession>A0A0C9U5I3</accession>
<organism evidence="1 2">
    <name type="scientific">Sphaerobolus stellatus (strain SS14)</name>
    <dbReference type="NCBI Taxonomy" id="990650"/>
    <lineage>
        <taxon>Eukaryota</taxon>
        <taxon>Fungi</taxon>
        <taxon>Dikarya</taxon>
        <taxon>Basidiomycota</taxon>
        <taxon>Agaricomycotina</taxon>
        <taxon>Agaricomycetes</taxon>
        <taxon>Phallomycetidae</taxon>
        <taxon>Geastrales</taxon>
        <taxon>Sphaerobolaceae</taxon>
        <taxon>Sphaerobolus</taxon>
    </lineage>
</organism>
<name>A0A0C9U5I3_SPHS4</name>
<dbReference type="AlphaFoldDB" id="A0A0C9U5I3"/>
<keyword evidence="2" id="KW-1185">Reference proteome</keyword>
<dbReference type="HOGENOM" id="CLU_2984778_0_0_1"/>
<protein>
    <submittedName>
        <fullName evidence="1">Uncharacterized protein</fullName>
    </submittedName>
</protein>
<dbReference type="EMBL" id="KN837281">
    <property type="protein sequence ID" value="KIJ29534.1"/>
    <property type="molecule type" value="Genomic_DNA"/>
</dbReference>
<evidence type="ECO:0000313" key="1">
    <source>
        <dbReference type="EMBL" id="KIJ29534.1"/>
    </source>
</evidence>
<proteinExistence type="predicted"/>
<dbReference type="OrthoDB" id="2829169at2759"/>